<accession>A0A3B0R8Q4</accession>
<feature type="transmembrane region" description="Helical" evidence="1">
    <location>
        <begin position="12"/>
        <end position="34"/>
    </location>
</feature>
<sequence length="176" mass="20742">MRDIEKWYMRGLLTLASVFIWAHLFISMVINLFFREAGFLNYQIMPMRYLSRFLEYFNPSEGVFISDSIFFGLMGIIFLITVIGPLRWPRMFIWPVIAVNLFVFVGSIELVWRNFMLSSMHASGPWGQFDEYDWAKIRGFFIFFSALFLALLTPAAINITKQANWYGGLTKVWKNR</sequence>
<reference evidence="2" key="1">
    <citation type="submission" date="2018-06" db="EMBL/GenBank/DDBJ databases">
        <authorList>
            <person name="Zhirakovskaya E."/>
        </authorList>
    </citation>
    <scope>NUCLEOTIDE SEQUENCE</scope>
</reference>
<feature type="transmembrane region" description="Helical" evidence="1">
    <location>
        <begin position="137"/>
        <end position="157"/>
    </location>
</feature>
<evidence type="ECO:0000313" key="2">
    <source>
        <dbReference type="EMBL" id="VAV88842.1"/>
    </source>
</evidence>
<dbReference type="EMBL" id="UOED01000038">
    <property type="protein sequence ID" value="VAV88842.1"/>
    <property type="molecule type" value="Genomic_DNA"/>
</dbReference>
<proteinExistence type="predicted"/>
<feature type="transmembrane region" description="Helical" evidence="1">
    <location>
        <begin position="63"/>
        <end position="84"/>
    </location>
</feature>
<keyword evidence="1" id="KW-0472">Membrane</keyword>
<dbReference type="AlphaFoldDB" id="A0A3B0R8Q4"/>
<organism evidence="2">
    <name type="scientific">hydrothermal vent metagenome</name>
    <dbReference type="NCBI Taxonomy" id="652676"/>
    <lineage>
        <taxon>unclassified sequences</taxon>
        <taxon>metagenomes</taxon>
        <taxon>ecological metagenomes</taxon>
    </lineage>
</organism>
<evidence type="ECO:0000256" key="1">
    <source>
        <dbReference type="SAM" id="Phobius"/>
    </source>
</evidence>
<gene>
    <name evidence="2" type="ORF">MNBD_ALPHA02-80</name>
</gene>
<keyword evidence="1" id="KW-1133">Transmembrane helix</keyword>
<keyword evidence="1" id="KW-0812">Transmembrane</keyword>
<protein>
    <submittedName>
        <fullName evidence="2">Uncharacterized protein</fullName>
    </submittedName>
</protein>
<feature type="transmembrane region" description="Helical" evidence="1">
    <location>
        <begin position="91"/>
        <end position="112"/>
    </location>
</feature>
<name>A0A3B0R8Q4_9ZZZZ</name>